<dbReference type="VEuPathDB" id="FungiDB:SPRG_13629"/>
<feature type="transmembrane region" description="Helical" evidence="1">
    <location>
        <begin position="310"/>
        <end position="331"/>
    </location>
</feature>
<protein>
    <recommendedName>
        <fullName evidence="4">Major facilitator superfamily (MFS) profile domain-containing protein</fullName>
    </recommendedName>
</protein>
<keyword evidence="1" id="KW-0472">Membrane</keyword>
<dbReference type="Gene3D" id="1.20.1250.20">
    <property type="entry name" value="MFS general substrate transporter like domains"/>
    <property type="match status" value="1"/>
</dbReference>
<keyword evidence="1" id="KW-1133">Transmembrane helix</keyword>
<sequence length="410" mass="42931">MVVVARPFTTSTRRTRTETLCEMMLCASKRHHRWLPRLDRPATVAPIAVAIMTIQVVRACLGSLPTDATKVVVPSLTQHDLSWIVGFGTWIVAATAPFAGHVTDRVGASNAVVASCLVAGVTCLLLSILLTSDGLSKAVLLYSYGLLSALQSTSTCALAKVGATRASCLLSAASLFFVFLATIARLGRCDAPPPTADEPLQGALTPALGVNGLGEVLRLESLRGVAPAVVCLFYASDALRTQLPIYLPSTTVGWKDAWRLGSVIGAMALGALSDVAFESQRAPTIVLLFLVQAVGIYLVCALAPHVTYTAWLVTGASALLHGNIVLLWLTWPMDMPPEMAASASGVLTTLGCIGAGIASMVVHCLADTHMCLVALLAACLAGSGSMLCVYLVALYPLVRPLLTTFDEGVS</sequence>
<dbReference type="GeneID" id="24135495"/>
<keyword evidence="1" id="KW-0812">Transmembrane</keyword>
<dbReference type="KEGG" id="spar:SPRG_13629"/>
<dbReference type="EMBL" id="KK583302">
    <property type="protein sequence ID" value="KDO20813.1"/>
    <property type="molecule type" value="Genomic_DNA"/>
</dbReference>
<gene>
    <name evidence="2" type="ORF">SPRG_13629</name>
</gene>
<organism evidence="2 3">
    <name type="scientific">Saprolegnia parasitica (strain CBS 223.65)</name>
    <dbReference type="NCBI Taxonomy" id="695850"/>
    <lineage>
        <taxon>Eukaryota</taxon>
        <taxon>Sar</taxon>
        <taxon>Stramenopiles</taxon>
        <taxon>Oomycota</taxon>
        <taxon>Saprolegniomycetes</taxon>
        <taxon>Saprolegniales</taxon>
        <taxon>Saprolegniaceae</taxon>
        <taxon>Saprolegnia</taxon>
    </lineage>
</organism>
<dbReference type="OMA" id="KRHHRWL"/>
<dbReference type="SUPFAM" id="SSF103473">
    <property type="entry name" value="MFS general substrate transporter"/>
    <property type="match status" value="1"/>
</dbReference>
<feature type="transmembrane region" description="Helical" evidence="1">
    <location>
        <begin position="168"/>
        <end position="187"/>
    </location>
</feature>
<name>A0A067BRD3_SAPPC</name>
<reference evidence="2 3" key="1">
    <citation type="journal article" date="2013" name="PLoS Genet.">
        <title>Distinctive expansion of potential virulence genes in the genome of the oomycete fish pathogen Saprolegnia parasitica.</title>
        <authorList>
            <person name="Jiang R.H."/>
            <person name="de Bruijn I."/>
            <person name="Haas B.J."/>
            <person name="Belmonte R."/>
            <person name="Lobach L."/>
            <person name="Christie J."/>
            <person name="van den Ackerveken G."/>
            <person name="Bottin A."/>
            <person name="Bulone V."/>
            <person name="Diaz-Moreno S.M."/>
            <person name="Dumas B."/>
            <person name="Fan L."/>
            <person name="Gaulin E."/>
            <person name="Govers F."/>
            <person name="Grenville-Briggs L.J."/>
            <person name="Horner N.R."/>
            <person name="Levin J.Z."/>
            <person name="Mammella M."/>
            <person name="Meijer H.J."/>
            <person name="Morris P."/>
            <person name="Nusbaum C."/>
            <person name="Oome S."/>
            <person name="Phillips A.J."/>
            <person name="van Rooyen D."/>
            <person name="Rzeszutek E."/>
            <person name="Saraiva M."/>
            <person name="Secombes C.J."/>
            <person name="Seidl M.F."/>
            <person name="Snel B."/>
            <person name="Stassen J.H."/>
            <person name="Sykes S."/>
            <person name="Tripathy S."/>
            <person name="van den Berg H."/>
            <person name="Vega-Arreguin J.C."/>
            <person name="Wawra S."/>
            <person name="Young S.K."/>
            <person name="Zeng Q."/>
            <person name="Dieguez-Uribeondo J."/>
            <person name="Russ C."/>
            <person name="Tyler B.M."/>
            <person name="van West P."/>
        </authorList>
    </citation>
    <scope>NUCLEOTIDE SEQUENCE [LARGE SCALE GENOMIC DNA]</scope>
    <source>
        <strain evidence="2 3">CBS 223.65</strain>
    </source>
</reference>
<dbReference type="InterPro" id="IPR036259">
    <property type="entry name" value="MFS_trans_sf"/>
</dbReference>
<feature type="transmembrane region" description="Helical" evidence="1">
    <location>
        <begin position="111"/>
        <end position="130"/>
    </location>
</feature>
<dbReference type="Proteomes" id="UP000030745">
    <property type="component" value="Unassembled WGS sequence"/>
</dbReference>
<evidence type="ECO:0000256" key="1">
    <source>
        <dbReference type="SAM" id="Phobius"/>
    </source>
</evidence>
<feature type="transmembrane region" description="Helical" evidence="1">
    <location>
        <begin position="284"/>
        <end position="304"/>
    </location>
</feature>
<dbReference type="RefSeq" id="XP_012208472.1">
    <property type="nucleotide sequence ID" value="XM_012353082.1"/>
</dbReference>
<keyword evidence="3" id="KW-1185">Reference proteome</keyword>
<feature type="transmembrane region" description="Helical" evidence="1">
    <location>
        <begin position="372"/>
        <end position="395"/>
    </location>
</feature>
<proteinExistence type="predicted"/>
<evidence type="ECO:0008006" key="4">
    <source>
        <dbReference type="Google" id="ProtNLM"/>
    </source>
</evidence>
<feature type="transmembrane region" description="Helical" evidence="1">
    <location>
        <begin position="343"/>
        <end position="366"/>
    </location>
</feature>
<dbReference type="AlphaFoldDB" id="A0A067BRD3"/>
<feature type="transmembrane region" description="Helical" evidence="1">
    <location>
        <begin position="42"/>
        <end position="61"/>
    </location>
</feature>
<evidence type="ECO:0000313" key="3">
    <source>
        <dbReference type="Proteomes" id="UP000030745"/>
    </source>
</evidence>
<feature type="transmembrane region" description="Helical" evidence="1">
    <location>
        <begin position="81"/>
        <end position="99"/>
    </location>
</feature>
<evidence type="ECO:0000313" key="2">
    <source>
        <dbReference type="EMBL" id="KDO20813.1"/>
    </source>
</evidence>
<feature type="transmembrane region" description="Helical" evidence="1">
    <location>
        <begin position="257"/>
        <end position="277"/>
    </location>
</feature>
<dbReference type="OrthoDB" id="10405228at2759"/>
<accession>A0A067BRD3</accession>